<evidence type="ECO:0000313" key="5">
    <source>
        <dbReference type="EMBL" id="CAE0709617.1"/>
    </source>
</evidence>
<dbReference type="SUPFAM" id="SSF52058">
    <property type="entry name" value="L domain-like"/>
    <property type="match status" value="1"/>
</dbReference>
<dbReference type="PANTHER" id="PTHR48004">
    <property type="entry name" value="OS01G0149700 PROTEIN"/>
    <property type="match status" value="1"/>
</dbReference>
<protein>
    <recommendedName>
        <fullName evidence="6">L domain-like protein</fullName>
    </recommendedName>
</protein>
<dbReference type="InterPro" id="IPR032675">
    <property type="entry name" value="LRR_dom_sf"/>
</dbReference>
<dbReference type="AlphaFoldDB" id="A0A7S4EFM7"/>
<evidence type="ECO:0000256" key="4">
    <source>
        <dbReference type="SAM" id="Phobius"/>
    </source>
</evidence>
<dbReference type="InterPro" id="IPR052941">
    <property type="entry name" value="StomDev_PlantInt_Reg"/>
</dbReference>
<dbReference type="Pfam" id="PF00560">
    <property type="entry name" value="LRR_1"/>
    <property type="match status" value="1"/>
</dbReference>
<dbReference type="InterPro" id="IPR001611">
    <property type="entry name" value="Leu-rich_rpt"/>
</dbReference>
<dbReference type="Gene3D" id="3.80.10.10">
    <property type="entry name" value="Ribonuclease Inhibitor"/>
    <property type="match status" value="2"/>
</dbReference>
<reference evidence="5" key="1">
    <citation type="submission" date="2021-01" db="EMBL/GenBank/DDBJ databases">
        <authorList>
            <person name="Corre E."/>
            <person name="Pelletier E."/>
            <person name="Niang G."/>
            <person name="Scheremetjew M."/>
            <person name="Finn R."/>
            <person name="Kale V."/>
            <person name="Holt S."/>
            <person name="Cochrane G."/>
            <person name="Meng A."/>
            <person name="Brown T."/>
            <person name="Cohen L."/>
        </authorList>
    </citation>
    <scope>NUCLEOTIDE SEQUENCE</scope>
    <source>
        <strain evidence="5">10249 10 AB</strain>
    </source>
</reference>
<keyword evidence="4" id="KW-0812">Transmembrane</keyword>
<evidence type="ECO:0008006" key="6">
    <source>
        <dbReference type="Google" id="ProtNLM"/>
    </source>
</evidence>
<feature type="compositionally biased region" description="Polar residues" evidence="3">
    <location>
        <begin position="37"/>
        <end position="47"/>
    </location>
</feature>
<evidence type="ECO:0000256" key="1">
    <source>
        <dbReference type="ARBA" id="ARBA00022614"/>
    </source>
</evidence>
<evidence type="ECO:0000256" key="2">
    <source>
        <dbReference type="ARBA" id="ARBA00022737"/>
    </source>
</evidence>
<dbReference type="FunFam" id="3.80.10.10:FF:000041">
    <property type="entry name" value="LRR receptor-like serine/threonine-protein kinase ERECTA"/>
    <property type="match status" value="1"/>
</dbReference>
<keyword evidence="1" id="KW-0433">Leucine-rich repeat</keyword>
<dbReference type="PANTHER" id="PTHR48004:SF59">
    <property type="entry name" value="LEUCINE-RICH REPEAT-CONTAINING N-TERMINAL PLANT-TYPE DOMAIN-CONTAINING PROTEIN"/>
    <property type="match status" value="1"/>
</dbReference>
<dbReference type="EMBL" id="HBIX01003067">
    <property type="protein sequence ID" value="CAE0709617.1"/>
    <property type="molecule type" value="Transcribed_RNA"/>
</dbReference>
<gene>
    <name evidence="5" type="ORF">PAUS00366_LOCUS2337</name>
</gene>
<organism evidence="5">
    <name type="scientific">Pseudo-nitzschia australis</name>
    <dbReference type="NCBI Taxonomy" id="44445"/>
    <lineage>
        <taxon>Eukaryota</taxon>
        <taxon>Sar</taxon>
        <taxon>Stramenopiles</taxon>
        <taxon>Ochrophyta</taxon>
        <taxon>Bacillariophyta</taxon>
        <taxon>Bacillariophyceae</taxon>
        <taxon>Bacillariophycidae</taxon>
        <taxon>Bacillariales</taxon>
        <taxon>Bacillariaceae</taxon>
        <taxon>Pseudo-nitzschia</taxon>
    </lineage>
</organism>
<proteinExistence type="predicted"/>
<feature type="compositionally biased region" description="Basic and acidic residues" evidence="3">
    <location>
        <begin position="1"/>
        <end position="24"/>
    </location>
</feature>
<evidence type="ECO:0000256" key="3">
    <source>
        <dbReference type="SAM" id="MobiDB-lite"/>
    </source>
</evidence>
<sequence length="631" mass="68932">MLSAPLKERLAHYRTLKEEEERNAKGISGPDPPLPGDQSNTNTNTAPGESWVPRVDGADTDNEIEVVVEDTVGRDPNDEYTEEVVEDSDEEESFVESDTTVSFQDAETDFSQKSEQHVFMALDEAERAESFSRPDAGSREQPPEKNETSRSNSKQKCIVLVLVFVACVAIVAIVLPFFIDYRPQKSQSNPTQPVTPVTPPLTPPLTPPVPPPSSNTQPVSPPIAIVTTNSPTDSPTVTPTTLRWGQFMKTFLIPASGEVVFENENSPQYRAAKYILNDPYTQQLTDTDQLHERYASATFYFATHGKNWNSCSLTDEDCTSGRWLVGNVCDWFAVSCNEDGRVISIIFANAEGNGLVGSLPAEMHLLHELNELVIINNTITGTLPEVFGEHATSMRSLLLPDNELEGEIPENYLSNSPLEFVHLGSNAFSGPVPTSLGQASSLQQLDLSRNSMTGTIPEGFSSYTVLEALSLANNRLSGTISEELYDLPSLKFLHLKGNELDGSISTSIANLSSLKELRIGETKLSGYVPDELYALTNLVELDISQALFDGRLSIGLLNLNKLEKLIINNNNFDGTVPIGFGQMSSLTDFALHGNGFSGTVPESVCLLREVNLMVLTASCTELTCDCCSLCF</sequence>
<keyword evidence="4" id="KW-0472">Membrane</keyword>
<accession>A0A7S4EFM7</accession>
<feature type="compositionally biased region" description="Acidic residues" evidence="3">
    <location>
        <begin position="58"/>
        <end position="68"/>
    </location>
</feature>
<feature type="compositionally biased region" description="Basic and acidic residues" evidence="3">
    <location>
        <begin position="126"/>
        <end position="148"/>
    </location>
</feature>
<keyword evidence="4" id="KW-1133">Transmembrane helix</keyword>
<dbReference type="Pfam" id="PF13855">
    <property type="entry name" value="LRR_8"/>
    <property type="match status" value="1"/>
</dbReference>
<feature type="region of interest" description="Disordered" evidence="3">
    <location>
        <begin position="185"/>
        <end position="218"/>
    </location>
</feature>
<feature type="compositionally biased region" description="Acidic residues" evidence="3">
    <location>
        <begin position="78"/>
        <end position="92"/>
    </location>
</feature>
<keyword evidence="2" id="KW-0677">Repeat</keyword>
<name>A0A7S4EFM7_9STRA</name>
<feature type="region of interest" description="Disordered" evidence="3">
    <location>
        <begin position="1"/>
        <end position="92"/>
    </location>
</feature>
<feature type="transmembrane region" description="Helical" evidence="4">
    <location>
        <begin position="157"/>
        <end position="179"/>
    </location>
</feature>
<feature type="region of interest" description="Disordered" evidence="3">
    <location>
        <begin position="126"/>
        <end position="151"/>
    </location>
</feature>
<feature type="compositionally biased region" description="Pro residues" evidence="3">
    <location>
        <begin position="196"/>
        <end position="213"/>
    </location>
</feature>